<dbReference type="InterPro" id="IPR011009">
    <property type="entry name" value="Kinase-like_dom_sf"/>
</dbReference>
<evidence type="ECO:0000313" key="2">
    <source>
        <dbReference type="EMBL" id="QRC99843.1"/>
    </source>
</evidence>
<dbReference type="EMBL" id="CP069032">
    <property type="protein sequence ID" value="QRC99843.1"/>
    <property type="molecule type" value="Genomic_DNA"/>
</dbReference>
<dbReference type="Pfam" id="PF01636">
    <property type="entry name" value="APH"/>
    <property type="match status" value="1"/>
</dbReference>
<sequence>MGNIFATYNLQQLPTAQIPNTTLLGSEFRCSDTGTCLSEIVSVPFFSDKLLQANLAAQLQLYMKGADDPIQYEGSESDSDDELDELTTPEAVQSRANRLIALLPKVFSKEVAEEFVLHHGDLNETNIMVDHLNHEITGVIDWKSDQTFLDTIFVRNNVPVPETYSKDEQGDGTFITDDSYFAHRHEYEKA</sequence>
<evidence type="ECO:0000313" key="3">
    <source>
        <dbReference type="Proteomes" id="UP000663193"/>
    </source>
</evidence>
<proteinExistence type="predicted"/>
<dbReference type="AlphaFoldDB" id="A0A7U2F918"/>
<evidence type="ECO:0000259" key="1">
    <source>
        <dbReference type="Pfam" id="PF01636"/>
    </source>
</evidence>
<keyword evidence="3" id="KW-1185">Reference proteome</keyword>
<dbReference type="OrthoDB" id="2906425at2759"/>
<feature type="domain" description="Aminoglycoside phosphotransferase" evidence="1">
    <location>
        <begin position="82"/>
        <end position="142"/>
    </location>
</feature>
<organism evidence="2 3">
    <name type="scientific">Phaeosphaeria nodorum (strain SN15 / ATCC MYA-4574 / FGSC 10173)</name>
    <name type="common">Glume blotch fungus</name>
    <name type="synonym">Parastagonospora nodorum</name>
    <dbReference type="NCBI Taxonomy" id="321614"/>
    <lineage>
        <taxon>Eukaryota</taxon>
        <taxon>Fungi</taxon>
        <taxon>Dikarya</taxon>
        <taxon>Ascomycota</taxon>
        <taxon>Pezizomycotina</taxon>
        <taxon>Dothideomycetes</taxon>
        <taxon>Pleosporomycetidae</taxon>
        <taxon>Pleosporales</taxon>
        <taxon>Pleosporineae</taxon>
        <taxon>Phaeosphaeriaceae</taxon>
        <taxon>Parastagonospora</taxon>
    </lineage>
</organism>
<dbReference type="SUPFAM" id="SSF56112">
    <property type="entry name" value="Protein kinase-like (PK-like)"/>
    <property type="match status" value="1"/>
</dbReference>
<name>A0A7U2F918_PHANO</name>
<dbReference type="Proteomes" id="UP000663193">
    <property type="component" value="Chromosome 10"/>
</dbReference>
<gene>
    <name evidence="2" type="ORF">JI435_437610</name>
</gene>
<protein>
    <recommendedName>
        <fullName evidence="1">Aminoglycoside phosphotransferase domain-containing protein</fullName>
    </recommendedName>
</protein>
<accession>A0A7U2F918</accession>
<dbReference type="Gene3D" id="3.90.1200.10">
    <property type="match status" value="1"/>
</dbReference>
<dbReference type="VEuPathDB" id="FungiDB:JI435_437610"/>
<reference evidence="3" key="1">
    <citation type="journal article" date="2021" name="BMC Genomics">
        <title>Chromosome-level genome assembly and manually-curated proteome of model necrotroph Parastagonospora nodorum Sn15 reveals a genome-wide trove of candidate effector homologs, and redundancy of virulence-related functions within an accessory chromosome.</title>
        <authorList>
            <person name="Bertazzoni S."/>
            <person name="Jones D.A.B."/>
            <person name="Phan H.T."/>
            <person name="Tan K.-C."/>
            <person name="Hane J.K."/>
        </authorList>
    </citation>
    <scope>NUCLEOTIDE SEQUENCE [LARGE SCALE GENOMIC DNA]</scope>
    <source>
        <strain evidence="3">SN15 / ATCC MYA-4574 / FGSC 10173)</strain>
    </source>
</reference>
<dbReference type="InterPro" id="IPR002575">
    <property type="entry name" value="Aminoglycoside_PTrfase"/>
</dbReference>